<accession>A0A412ELM6</accession>
<organism evidence="1 2">
    <name type="scientific">Blautia obeum</name>
    <dbReference type="NCBI Taxonomy" id="40520"/>
    <lineage>
        <taxon>Bacteria</taxon>
        <taxon>Bacillati</taxon>
        <taxon>Bacillota</taxon>
        <taxon>Clostridia</taxon>
        <taxon>Lachnospirales</taxon>
        <taxon>Lachnospiraceae</taxon>
        <taxon>Blautia</taxon>
    </lineage>
</organism>
<reference evidence="1 2" key="1">
    <citation type="submission" date="2018-08" db="EMBL/GenBank/DDBJ databases">
        <title>A genome reference for cultivated species of the human gut microbiota.</title>
        <authorList>
            <person name="Zou Y."/>
            <person name="Xue W."/>
            <person name="Luo G."/>
        </authorList>
    </citation>
    <scope>NUCLEOTIDE SEQUENCE [LARGE SCALE GENOMIC DNA]</scope>
    <source>
        <strain evidence="1 2">AF25-21</strain>
    </source>
</reference>
<sequence>MKGEKMNEEKIKELFELCLRVSSETTAHVNFDYTACDDISRVYIYVFNDAGEIVKHFSLCQFYDFKFESQNYEDAKKCLLELLINGRCPLNES</sequence>
<dbReference type="EMBL" id="QRUH01000022">
    <property type="protein sequence ID" value="RGR45043.1"/>
    <property type="molecule type" value="Genomic_DNA"/>
</dbReference>
<name>A0A412ELM6_9FIRM</name>
<dbReference type="AlphaFoldDB" id="A0A412ELM6"/>
<evidence type="ECO:0000313" key="2">
    <source>
        <dbReference type="Proteomes" id="UP000285839"/>
    </source>
</evidence>
<evidence type="ECO:0000313" key="1">
    <source>
        <dbReference type="EMBL" id="RGR45043.1"/>
    </source>
</evidence>
<dbReference type="Proteomes" id="UP000285839">
    <property type="component" value="Unassembled WGS sequence"/>
</dbReference>
<proteinExistence type="predicted"/>
<gene>
    <name evidence="1" type="ORF">DWY46_17700</name>
</gene>
<comment type="caution">
    <text evidence="1">The sequence shown here is derived from an EMBL/GenBank/DDBJ whole genome shotgun (WGS) entry which is preliminary data.</text>
</comment>
<protein>
    <submittedName>
        <fullName evidence="1">Uncharacterized protein</fullName>
    </submittedName>
</protein>